<proteinExistence type="predicted"/>
<dbReference type="InterPro" id="IPR000719">
    <property type="entry name" value="Prot_kinase_dom"/>
</dbReference>
<dbReference type="Gene3D" id="1.10.510.10">
    <property type="entry name" value="Transferase(Phosphotransferase) domain 1"/>
    <property type="match status" value="1"/>
</dbReference>
<evidence type="ECO:0000256" key="1">
    <source>
        <dbReference type="ARBA" id="ARBA00022741"/>
    </source>
</evidence>
<gene>
    <name evidence="4" type="ORF">OSTQU699_LOCUS4917</name>
</gene>
<dbReference type="SUPFAM" id="SSF56112">
    <property type="entry name" value="Protein kinase-like (PK-like)"/>
    <property type="match status" value="1"/>
</dbReference>
<reference evidence="4" key="1">
    <citation type="submission" date="2020-12" db="EMBL/GenBank/DDBJ databases">
        <authorList>
            <person name="Iha C."/>
        </authorList>
    </citation>
    <scope>NUCLEOTIDE SEQUENCE</scope>
</reference>
<dbReference type="InterPro" id="IPR011009">
    <property type="entry name" value="Kinase-like_dom_sf"/>
</dbReference>
<keyword evidence="2" id="KW-0067">ATP-binding</keyword>
<keyword evidence="1" id="KW-0547">Nucleotide-binding</keyword>
<dbReference type="GO" id="GO:0004674">
    <property type="term" value="F:protein serine/threonine kinase activity"/>
    <property type="evidence" value="ECO:0007669"/>
    <property type="project" value="TreeGrafter"/>
</dbReference>
<accession>A0A8S1J050</accession>
<dbReference type="GO" id="GO:0005737">
    <property type="term" value="C:cytoplasm"/>
    <property type="evidence" value="ECO:0007669"/>
    <property type="project" value="TreeGrafter"/>
</dbReference>
<dbReference type="PANTHER" id="PTHR24346:SF92">
    <property type="entry name" value="SNF1-RELATED PROTEIN KINASE 2.6"/>
    <property type="match status" value="1"/>
</dbReference>
<evidence type="ECO:0000313" key="4">
    <source>
        <dbReference type="EMBL" id="CAD7699558.1"/>
    </source>
</evidence>
<dbReference type="PANTHER" id="PTHR24346">
    <property type="entry name" value="MAP/MICROTUBULE AFFINITY-REGULATING KINASE"/>
    <property type="match status" value="1"/>
</dbReference>
<sequence>MAGWPAPPSSAPVLSDVDDPLAGHPRYEKIRWANPDKPNVQVALDRVASRNVAVKFIERGAKVTKHVKREILHHHSLVHRNVVRFYDAFLTPTYLVIVQELGEMNLWQHVCNRGGRLAEEEARGFFRQMIEGLEYCHSMGVANRDIKLENSILKTQYAGGVSTPVLKLCDFGYAKGDSDSNAISLVGTSSYVAPEVVDPSKRDPNPNAGQRIYNAKMADIWSAGVALYVMIEGRFPCGTEKSNGCMEALLKRIAAMKLDPPRLMSPGAVELVMGIFKASAERDTIAKIKERAWFKDGMGSAPASEPELPAEEGVPSVAELEAVIKKAEIAELGTNLSIDELMDSVEME</sequence>
<organism evidence="4 5">
    <name type="scientific">Ostreobium quekettii</name>
    <dbReference type="NCBI Taxonomy" id="121088"/>
    <lineage>
        <taxon>Eukaryota</taxon>
        <taxon>Viridiplantae</taxon>
        <taxon>Chlorophyta</taxon>
        <taxon>core chlorophytes</taxon>
        <taxon>Ulvophyceae</taxon>
        <taxon>TCBD clade</taxon>
        <taxon>Bryopsidales</taxon>
        <taxon>Ostreobineae</taxon>
        <taxon>Ostreobiaceae</taxon>
        <taxon>Ostreobium</taxon>
    </lineage>
</organism>
<feature type="domain" description="Protein kinase" evidence="3">
    <location>
        <begin position="1"/>
        <end position="294"/>
    </location>
</feature>
<dbReference type="OrthoDB" id="193931at2759"/>
<protein>
    <recommendedName>
        <fullName evidence="3">Protein kinase domain-containing protein</fullName>
    </recommendedName>
</protein>
<dbReference type="GO" id="GO:0005524">
    <property type="term" value="F:ATP binding"/>
    <property type="evidence" value="ECO:0007669"/>
    <property type="project" value="UniProtKB-KW"/>
</dbReference>
<dbReference type="AlphaFoldDB" id="A0A8S1J050"/>
<dbReference type="SMART" id="SM00220">
    <property type="entry name" value="S_TKc"/>
    <property type="match status" value="1"/>
</dbReference>
<dbReference type="GO" id="GO:0035556">
    <property type="term" value="P:intracellular signal transduction"/>
    <property type="evidence" value="ECO:0007669"/>
    <property type="project" value="TreeGrafter"/>
</dbReference>
<keyword evidence="5" id="KW-1185">Reference proteome</keyword>
<evidence type="ECO:0000313" key="5">
    <source>
        <dbReference type="Proteomes" id="UP000708148"/>
    </source>
</evidence>
<dbReference type="EMBL" id="CAJHUC010001054">
    <property type="protein sequence ID" value="CAD7699558.1"/>
    <property type="molecule type" value="Genomic_DNA"/>
</dbReference>
<evidence type="ECO:0000256" key="2">
    <source>
        <dbReference type="ARBA" id="ARBA00022840"/>
    </source>
</evidence>
<evidence type="ECO:0000259" key="3">
    <source>
        <dbReference type="PROSITE" id="PS50011"/>
    </source>
</evidence>
<dbReference type="Pfam" id="PF00069">
    <property type="entry name" value="Pkinase"/>
    <property type="match status" value="1"/>
</dbReference>
<dbReference type="Proteomes" id="UP000708148">
    <property type="component" value="Unassembled WGS sequence"/>
</dbReference>
<comment type="caution">
    <text evidence="4">The sequence shown here is derived from an EMBL/GenBank/DDBJ whole genome shotgun (WGS) entry which is preliminary data.</text>
</comment>
<dbReference type="PROSITE" id="PS50011">
    <property type="entry name" value="PROTEIN_KINASE_DOM"/>
    <property type="match status" value="1"/>
</dbReference>
<name>A0A8S1J050_9CHLO</name>